<keyword evidence="1" id="KW-0732">Signal</keyword>
<keyword evidence="3" id="KW-1185">Reference proteome</keyword>
<evidence type="ECO:0000313" key="3">
    <source>
        <dbReference type="Proteomes" id="UP000054226"/>
    </source>
</evidence>
<comment type="caution">
    <text evidence="2">The sequence shown here is derived from an EMBL/GenBank/DDBJ whole genome shotgun (WGS) entry which is preliminary data.</text>
</comment>
<feature type="signal peptide" evidence="1">
    <location>
        <begin position="1"/>
        <end position="17"/>
    </location>
</feature>
<gene>
    <name evidence="2" type="ORF">H074_33976</name>
</gene>
<accession>M2YBJ6</accession>
<dbReference type="RefSeq" id="WP_007034590.1">
    <property type="nucleotide sequence ID" value="NZ_AOHO01000076.1"/>
</dbReference>
<reference evidence="2 3" key="1">
    <citation type="journal article" date="2013" name="Genome Announc.">
        <title>Draft Genome Sequence of Amycolatopsis decaplanina Strain DSM 44594T.</title>
        <authorList>
            <person name="Kaur N."/>
            <person name="Kumar S."/>
            <person name="Bala M."/>
            <person name="Raghava G.P."/>
            <person name="Mayilraj S."/>
        </authorList>
    </citation>
    <scope>NUCLEOTIDE SEQUENCE [LARGE SCALE GENOMIC DNA]</scope>
    <source>
        <strain evidence="2 3">DSM 44594</strain>
    </source>
</reference>
<dbReference type="OrthoDB" id="9973997at2"/>
<dbReference type="AlphaFoldDB" id="M2YBJ6"/>
<evidence type="ECO:0000313" key="2">
    <source>
        <dbReference type="EMBL" id="EME52227.1"/>
    </source>
</evidence>
<feature type="chain" id="PRO_5039535962" description="Secreted protein" evidence="1">
    <location>
        <begin position="18"/>
        <end position="100"/>
    </location>
</feature>
<proteinExistence type="predicted"/>
<sequence length="100" mass="10587">MKIALRGTAAITSCVLAAGLVLTGGGQAVASVRAANGECPEDHLCAYDEEEYVGDMGKINKSDPDMTDEPECDVFVHRVESIFNNSDVTVCVYSKRGSGE</sequence>
<name>M2YBJ6_9PSEU</name>
<evidence type="ECO:0008006" key="4">
    <source>
        <dbReference type="Google" id="ProtNLM"/>
    </source>
</evidence>
<dbReference type="Proteomes" id="UP000054226">
    <property type="component" value="Unassembled WGS sequence"/>
</dbReference>
<evidence type="ECO:0000256" key="1">
    <source>
        <dbReference type="SAM" id="SignalP"/>
    </source>
</evidence>
<protein>
    <recommendedName>
        <fullName evidence="4">Secreted protein</fullName>
    </recommendedName>
</protein>
<organism evidence="2 3">
    <name type="scientific">Amycolatopsis decaplanina DSM 44594</name>
    <dbReference type="NCBI Taxonomy" id="1284240"/>
    <lineage>
        <taxon>Bacteria</taxon>
        <taxon>Bacillati</taxon>
        <taxon>Actinomycetota</taxon>
        <taxon>Actinomycetes</taxon>
        <taxon>Pseudonocardiales</taxon>
        <taxon>Pseudonocardiaceae</taxon>
        <taxon>Amycolatopsis</taxon>
    </lineage>
</organism>
<dbReference type="EMBL" id="AOHO01000076">
    <property type="protein sequence ID" value="EME52227.1"/>
    <property type="molecule type" value="Genomic_DNA"/>
</dbReference>
<dbReference type="Pfam" id="PF03995">
    <property type="entry name" value="Inhibitor_I36"/>
    <property type="match status" value="1"/>
</dbReference>